<feature type="compositionally biased region" description="Basic residues" evidence="7">
    <location>
        <begin position="1"/>
        <end position="17"/>
    </location>
</feature>
<dbReference type="InterPro" id="IPR005612">
    <property type="entry name" value="CCAAT-binding_factor"/>
</dbReference>
<feature type="domain" description="CCAAT-binding factor" evidence="8">
    <location>
        <begin position="556"/>
        <end position="709"/>
    </location>
</feature>
<dbReference type="CTD" id="64318"/>
<evidence type="ECO:0000313" key="10">
    <source>
        <dbReference type="Proteomes" id="UP000808372"/>
    </source>
</evidence>
<feature type="domain" description="Nucleolar complex-associated protein 3 N-terminal" evidence="9">
    <location>
        <begin position="216"/>
        <end position="309"/>
    </location>
</feature>
<feature type="region of interest" description="Disordered" evidence="7">
    <location>
        <begin position="106"/>
        <end position="141"/>
    </location>
</feature>
<evidence type="ECO:0000256" key="6">
    <source>
        <dbReference type="SAM" id="Coils"/>
    </source>
</evidence>
<dbReference type="AlphaFoldDB" id="A0A8U0PUE3"/>
<evidence type="ECO:0000256" key="4">
    <source>
        <dbReference type="ARBA" id="ARBA00023242"/>
    </source>
</evidence>
<dbReference type="SUPFAM" id="SSF48371">
    <property type="entry name" value="ARM repeat"/>
    <property type="match status" value="1"/>
</dbReference>
<dbReference type="Proteomes" id="UP000808372">
    <property type="component" value="Chromosome 35"/>
</dbReference>
<evidence type="ECO:0000256" key="3">
    <source>
        <dbReference type="ARBA" id="ARBA00023054"/>
    </source>
</evidence>
<dbReference type="GeneID" id="120029850"/>
<dbReference type="PANTHER" id="PTHR14428">
    <property type="entry name" value="NUCLEOLAR COMPLEX PROTEIN 3"/>
    <property type="match status" value="1"/>
</dbReference>
<dbReference type="PIRSF" id="PIRSF028977">
    <property type="entry name" value="Nucleolar_complex_p3"/>
    <property type="match status" value="1"/>
</dbReference>
<proteinExistence type="inferred from homology"/>
<feature type="compositionally biased region" description="Basic and acidic residues" evidence="7">
    <location>
        <begin position="24"/>
        <end position="39"/>
    </location>
</feature>
<organism evidence="10 11">
    <name type="scientific">Salvelinus namaycush</name>
    <name type="common">Lake trout</name>
    <name type="synonym">Salmo namaycush</name>
    <dbReference type="NCBI Taxonomy" id="8040"/>
    <lineage>
        <taxon>Eukaryota</taxon>
        <taxon>Metazoa</taxon>
        <taxon>Chordata</taxon>
        <taxon>Craniata</taxon>
        <taxon>Vertebrata</taxon>
        <taxon>Euteleostomi</taxon>
        <taxon>Actinopterygii</taxon>
        <taxon>Neopterygii</taxon>
        <taxon>Teleostei</taxon>
        <taxon>Protacanthopterygii</taxon>
        <taxon>Salmoniformes</taxon>
        <taxon>Salmonidae</taxon>
        <taxon>Salmoninae</taxon>
        <taxon>Salvelinus</taxon>
    </lineage>
</organism>
<dbReference type="GO" id="GO:0005730">
    <property type="term" value="C:nucleolus"/>
    <property type="evidence" value="ECO:0007669"/>
    <property type="project" value="UniProtKB-SubCell"/>
</dbReference>
<keyword evidence="10" id="KW-1185">Reference proteome</keyword>
<evidence type="ECO:0000256" key="2">
    <source>
        <dbReference type="ARBA" id="ARBA00007797"/>
    </source>
</evidence>
<evidence type="ECO:0000256" key="7">
    <source>
        <dbReference type="SAM" id="MobiDB-lite"/>
    </source>
</evidence>
<evidence type="ECO:0000256" key="5">
    <source>
        <dbReference type="PIRNR" id="PIRNR028977"/>
    </source>
</evidence>
<dbReference type="Pfam" id="PF03914">
    <property type="entry name" value="CBF"/>
    <property type="match status" value="1"/>
</dbReference>
<dbReference type="Pfam" id="PF07540">
    <property type="entry name" value="NOC3p"/>
    <property type="match status" value="1"/>
</dbReference>
<dbReference type="GO" id="GO:0006270">
    <property type="term" value="P:DNA replication initiation"/>
    <property type="evidence" value="ECO:0007669"/>
    <property type="project" value="TreeGrafter"/>
</dbReference>
<name>A0A8U0PUE3_SALNM</name>
<sequence>MAPPRSKKRKPSFRRLLKTSNVKLDNKLKNRQFKKESNDKKHRKEQKKLRAAIKDAVLKTPLPLERYKKRPEDEEEEEFVESLPLDMMDEDDLEQIKAMAQKASFLTRDLSSSGPVHAKKRKGEQQGPETYEKMPRKMQPTEEKELIHLLPIKDKIRGLIPQSMEKPVVAKKAEEEEGGVPTGLEQFENEDEAVPGPALNPQEQLKLRTQKLTIRKLRIASLGSDILSDPTTNIKKLKELRAMLMETDPYVAVTVRKLVMVSLMEVFKDIVPSYRIRPLTETEKASKVKRETQQLREFEEGLVSQYKFYLENLEQTVKDWKQKKRKRSEAVSLQSYKGLAEVAIRCICELLVALPHFNFHNNIIVTVVPLMNDPVKRVSDMCCEAVKKLLKQDKQGQASLGTVKVISGLVKSRNYDVRPELLNVLICLRIKEVEVKKDTDDTAPKKKFMNYKDKRKNLSRMQRKWKKAEEKLEKELLEAEASESKDKKLKLHTETLNIVFLIYFRILKKAQKSILLPAVLEGLAKFAHLINLEFFDDLLNVLQHLIQSGDLTYRESLHCIQTAFNILSGQGDVLNIDPLKFYSHLYKTLLKLNAGASNDDISIVLRCLDVMLTKRRKQVTLQRALAFVKRLSTLSLHTLPNATVGILASNRTLMHTFPKCDILLDNEAQGSGVFLPELDEPEYCNPQNTALWELHTLKRHYHPVVRRFATHLCAGAPSEGSGALIVQLARRHPVELFEDYRAKDMTFNPPVAAPTTKKKDYFTIGPTLLDDTLKQQIDRVLSTEEEDPISLDFSAVLPQTNST</sequence>
<comment type="subcellular location">
    <subcellularLocation>
        <location evidence="1 5">Nucleus</location>
        <location evidence="1 5">Nucleolus</location>
    </subcellularLocation>
</comment>
<feature type="coiled-coil region" evidence="6">
    <location>
        <begin position="451"/>
        <end position="487"/>
    </location>
</feature>
<dbReference type="InterPro" id="IPR016903">
    <property type="entry name" value="Nucleolar_cplx-assoc_3"/>
</dbReference>
<dbReference type="InterPro" id="IPR016024">
    <property type="entry name" value="ARM-type_fold"/>
</dbReference>
<dbReference type="GO" id="GO:0003682">
    <property type="term" value="F:chromatin binding"/>
    <property type="evidence" value="ECO:0007669"/>
    <property type="project" value="TreeGrafter"/>
</dbReference>
<evidence type="ECO:0000259" key="8">
    <source>
        <dbReference type="Pfam" id="PF03914"/>
    </source>
</evidence>
<evidence type="ECO:0000259" key="9">
    <source>
        <dbReference type="Pfam" id="PF07540"/>
    </source>
</evidence>
<feature type="compositionally biased region" description="Basic and acidic residues" evidence="7">
    <location>
        <begin position="130"/>
        <end position="141"/>
    </location>
</feature>
<dbReference type="PANTHER" id="PTHR14428:SF5">
    <property type="entry name" value="NUCLEOLAR COMPLEX PROTEIN 3 HOMOLOG"/>
    <property type="match status" value="1"/>
</dbReference>
<dbReference type="OrthoDB" id="10263597at2759"/>
<dbReference type="RefSeq" id="XP_038831085.1">
    <property type="nucleotide sequence ID" value="XM_038975157.1"/>
</dbReference>
<evidence type="ECO:0000313" key="11">
    <source>
        <dbReference type="RefSeq" id="XP_038831085.1"/>
    </source>
</evidence>
<dbReference type="KEGG" id="snh:120029850"/>
<comment type="similarity">
    <text evidence="2 5">Belongs to the CBF/MAK21 family.</text>
</comment>
<keyword evidence="4" id="KW-0539">Nucleus</keyword>
<feature type="compositionally biased region" description="Basic residues" evidence="7">
    <location>
        <begin position="40"/>
        <end position="51"/>
    </location>
</feature>
<reference evidence="11" key="1">
    <citation type="submission" date="2025-08" db="UniProtKB">
        <authorList>
            <consortium name="RefSeq"/>
        </authorList>
    </citation>
    <scope>IDENTIFICATION</scope>
    <source>
        <tissue evidence="11">White muscle</tissue>
    </source>
</reference>
<protein>
    <recommendedName>
        <fullName evidence="5">Nucleolar complex protein 3 homolog</fullName>
        <shortName evidence="5">NOC3 protein homolog</shortName>
    </recommendedName>
</protein>
<dbReference type="InterPro" id="IPR011501">
    <property type="entry name" value="Noc3_N"/>
</dbReference>
<accession>A0A8U0PUE3</accession>
<keyword evidence="3 6" id="KW-0175">Coiled coil</keyword>
<evidence type="ECO:0000256" key="1">
    <source>
        <dbReference type="ARBA" id="ARBA00004604"/>
    </source>
</evidence>
<gene>
    <name evidence="11" type="primary">noc3l</name>
</gene>
<feature type="region of interest" description="Disordered" evidence="7">
    <location>
        <begin position="1"/>
        <end position="88"/>
    </location>
</feature>